<dbReference type="AlphaFoldDB" id="A0A7S1AH01"/>
<organism evidence="2">
    <name type="scientific">Noctiluca scintillans</name>
    <name type="common">Sea sparkle</name>
    <name type="synonym">Red tide dinoflagellate</name>
    <dbReference type="NCBI Taxonomy" id="2966"/>
    <lineage>
        <taxon>Eukaryota</taxon>
        <taxon>Sar</taxon>
        <taxon>Alveolata</taxon>
        <taxon>Dinophyceae</taxon>
        <taxon>Noctilucales</taxon>
        <taxon>Noctilucaceae</taxon>
        <taxon>Noctiluca</taxon>
    </lineage>
</organism>
<accession>A0A7S1AH01</accession>
<dbReference type="EMBL" id="HBFQ01039915">
    <property type="protein sequence ID" value="CAD8853941.1"/>
    <property type="molecule type" value="Transcribed_RNA"/>
</dbReference>
<sequence length="168" mass="18258">MELMRRLGYSCCCHESMAGGHLLLDADQADPFRSAEKVEPRAPSVANQQPAIANSVRDNEKAERIAMPAVVNADETVAVGEEYTVTVTKDVGNVFGVKVLQSQKSCAISVKSVNPGLIMAWNETHPEQRVKVGDKLVSVNGVRGPTSLSIMQRLMQDRTLDLVFLSCS</sequence>
<dbReference type="InterPro" id="IPR036034">
    <property type="entry name" value="PDZ_sf"/>
</dbReference>
<protein>
    <recommendedName>
        <fullName evidence="1">PDZ domain-containing protein</fullName>
    </recommendedName>
</protein>
<evidence type="ECO:0000259" key="1">
    <source>
        <dbReference type="PROSITE" id="PS50106"/>
    </source>
</evidence>
<name>A0A7S1AH01_NOCSC</name>
<proteinExistence type="predicted"/>
<dbReference type="InterPro" id="IPR001478">
    <property type="entry name" value="PDZ"/>
</dbReference>
<gene>
    <name evidence="2" type="ORF">NSCI0253_LOCUS28292</name>
</gene>
<reference evidence="2" key="1">
    <citation type="submission" date="2021-01" db="EMBL/GenBank/DDBJ databases">
        <authorList>
            <person name="Corre E."/>
            <person name="Pelletier E."/>
            <person name="Niang G."/>
            <person name="Scheremetjew M."/>
            <person name="Finn R."/>
            <person name="Kale V."/>
            <person name="Holt S."/>
            <person name="Cochrane G."/>
            <person name="Meng A."/>
            <person name="Brown T."/>
            <person name="Cohen L."/>
        </authorList>
    </citation>
    <scope>NUCLEOTIDE SEQUENCE</scope>
</reference>
<feature type="domain" description="PDZ" evidence="1">
    <location>
        <begin position="84"/>
        <end position="154"/>
    </location>
</feature>
<dbReference type="Gene3D" id="2.30.42.10">
    <property type="match status" value="1"/>
</dbReference>
<dbReference type="PROSITE" id="PS50106">
    <property type="entry name" value="PDZ"/>
    <property type="match status" value="1"/>
</dbReference>
<evidence type="ECO:0000313" key="2">
    <source>
        <dbReference type="EMBL" id="CAD8853941.1"/>
    </source>
</evidence>